<gene>
    <name evidence="2" type="ORF">ACFFX0_13190</name>
</gene>
<comment type="caution">
    <text evidence="2">The sequence shown here is derived from an EMBL/GenBank/DDBJ whole genome shotgun (WGS) entry which is preliminary data.</text>
</comment>
<feature type="region of interest" description="Disordered" evidence="1">
    <location>
        <begin position="17"/>
        <end position="58"/>
    </location>
</feature>
<accession>A0ABV5FZI6</accession>
<keyword evidence="3" id="KW-1185">Reference proteome</keyword>
<protein>
    <submittedName>
        <fullName evidence="2">Uncharacterized protein</fullName>
    </submittedName>
</protein>
<sequence length="75" mass="8196">MDRPLCYADSTGCRKLRGRAARRPRGAEGLTDEGTPPSGAPSSMAGWPDPCGPRPGPSWITCRWLRPSAWSQRRS</sequence>
<proteinExistence type="predicted"/>
<reference evidence="2 3" key="1">
    <citation type="submission" date="2024-09" db="EMBL/GenBank/DDBJ databases">
        <authorList>
            <person name="Sun Q."/>
            <person name="Mori K."/>
        </authorList>
    </citation>
    <scope>NUCLEOTIDE SEQUENCE [LARGE SCALE GENOMIC DNA]</scope>
    <source>
        <strain evidence="2 3">CCM 7609</strain>
    </source>
</reference>
<name>A0ABV5FZI6_9MICC</name>
<dbReference type="EMBL" id="JBHMFI010000001">
    <property type="protein sequence ID" value="MFB9072106.1"/>
    <property type="molecule type" value="Genomic_DNA"/>
</dbReference>
<organism evidence="2 3">
    <name type="scientific">Citricoccus parietis</name>
    <dbReference type="NCBI Taxonomy" id="592307"/>
    <lineage>
        <taxon>Bacteria</taxon>
        <taxon>Bacillati</taxon>
        <taxon>Actinomycetota</taxon>
        <taxon>Actinomycetes</taxon>
        <taxon>Micrococcales</taxon>
        <taxon>Micrococcaceae</taxon>
        <taxon>Citricoccus</taxon>
    </lineage>
</organism>
<evidence type="ECO:0000313" key="3">
    <source>
        <dbReference type="Proteomes" id="UP001589575"/>
    </source>
</evidence>
<dbReference type="Proteomes" id="UP001589575">
    <property type="component" value="Unassembled WGS sequence"/>
</dbReference>
<evidence type="ECO:0000313" key="2">
    <source>
        <dbReference type="EMBL" id="MFB9072106.1"/>
    </source>
</evidence>
<evidence type="ECO:0000256" key="1">
    <source>
        <dbReference type="SAM" id="MobiDB-lite"/>
    </source>
</evidence>